<proteinExistence type="predicted"/>
<evidence type="ECO:0000259" key="7">
    <source>
        <dbReference type="PROSITE" id="PS50048"/>
    </source>
</evidence>
<comment type="caution">
    <text evidence="8">The sequence shown here is derived from an EMBL/GenBank/DDBJ whole genome shotgun (WGS) entry which is preliminary data.</text>
</comment>
<gene>
    <name evidence="8" type="ORF">PENSTE_c006G05802</name>
</gene>
<dbReference type="PANTHER" id="PTHR37534">
    <property type="entry name" value="TRANSCRIPTIONAL ACTIVATOR PROTEIN UGA3"/>
    <property type="match status" value="1"/>
</dbReference>
<accession>A0A1V6TGG7</accession>
<keyword evidence="5" id="KW-0539">Nucleus</keyword>
<dbReference type="Gene3D" id="4.10.240.10">
    <property type="entry name" value="Zn(2)-C6 fungal-type DNA-binding domain"/>
    <property type="match status" value="1"/>
</dbReference>
<keyword evidence="2" id="KW-0805">Transcription regulation</keyword>
<evidence type="ECO:0000313" key="8">
    <source>
        <dbReference type="EMBL" id="OQE25266.1"/>
    </source>
</evidence>
<dbReference type="GO" id="GO:0005634">
    <property type="term" value="C:nucleus"/>
    <property type="evidence" value="ECO:0007669"/>
    <property type="project" value="UniProtKB-SubCell"/>
</dbReference>
<dbReference type="InterPro" id="IPR001138">
    <property type="entry name" value="Zn2Cys6_DnaBD"/>
</dbReference>
<feature type="compositionally biased region" description="Polar residues" evidence="6">
    <location>
        <begin position="199"/>
        <end position="217"/>
    </location>
</feature>
<dbReference type="OrthoDB" id="5130013at2759"/>
<feature type="region of interest" description="Disordered" evidence="6">
    <location>
        <begin position="199"/>
        <end position="253"/>
    </location>
</feature>
<reference evidence="9" key="1">
    <citation type="journal article" date="2017" name="Nat. Microbiol.">
        <title>Global analysis of biosynthetic gene clusters reveals vast potential of secondary metabolite production in Penicillium species.</title>
        <authorList>
            <person name="Nielsen J.C."/>
            <person name="Grijseels S."/>
            <person name="Prigent S."/>
            <person name="Ji B."/>
            <person name="Dainat J."/>
            <person name="Nielsen K.F."/>
            <person name="Frisvad J.C."/>
            <person name="Workman M."/>
            <person name="Nielsen J."/>
        </authorList>
    </citation>
    <scope>NUCLEOTIDE SEQUENCE [LARGE SCALE GENOMIC DNA]</scope>
    <source>
        <strain evidence="9">IBT 24891</strain>
    </source>
</reference>
<keyword evidence="4" id="KW-0804">Transcription</keyword>
<comment type="subcellular location">
    <subcellularLocation>
        <location evidence="1">Nucleus</location>
    </subcellularLocation>
</comment>
<dbReference type="PROSITE" id="PS00463">
    <property type="entry name" value="ZN2_CY6_FUNGAL_1"/>
    <property type="match status" value="1"/>
</dbReference>
<organism evidence="8 9">
    <name type="scientific">Penicillium steckii</name>
    <dbReference type="NCBI Taxonomy" id="303698"/>
    <lineage>
        <taxon>Eukaryota</taxon>
        <taxon>Fungi</taxon>
        <taxon>Dikarya</taxon>
        <taxon>Ascomycota</taxon>
        <taxon>Pezizomycotina</taxon>
        <taxon>Eurotiomycetes</taxon>
        <taxon>Eurotiomycetidae</taxon>
        <taxon>Eurotiales</taxon>
        <taxon>Aspergillaceae</taxon>
        <taxon>Penicillium</taxon>
    </lineage>
</organism>
<evidence type="ECO:0000256" key="3">
    <source>
        <dbReference type="ARBA" id="ARBA00023125"/>
    </source>
</evidence>
<evidence type="ECO:0000256" key="6">
    <source>
        <dbReference type="SAM" id="MobiDB-lite"/>
    </source>
</evidence>
<dbReference type="GO" id="GO:0000976">
    <property type="term" value="F:transcription cis-regulatory region binding"/>
    <property type="evidence" value="ECO:0007669"/>
    <property type="project" value="TreeGrafter"/>
</dbReference>
<name>A0A1V6TGG7_9EURO</name>
<feature type="region of interest" description="Disordered" evidence="6">
    <location>
        <begin position="142"/>
        <end position="169"/>
    </location>
</feature>
<dbReference type="PANTHER" id="PTHR37534:SF49">
    <property type="entry name" value="LYSINE BIOSYNTHESIS REGULATORY PROTEIN LYS14"/>
    <property type="match status" value="1"/>
</dbReference>
<dbReference type="SUPFAM" id="SSF57701">
    <property type="entry name" value="Zn2/Cys6 DNA-binding domain"/>
    <property type="match status" value="1"/>
</dbReference>
<dbReference type="InterPro" id="IPR021858">
    <property type="entry name" value="Fun_TF"/>
</dbReference>
<evidence type="ECO:0000256" key="4">
    <source>
        <dbReference type="ARBA" id="ARBA00023163"/>
    </source>
</evidence>
<evidence type="ECO:0000256" key="5">
    <source>
        <dbReference type="ARBA" id="ARBA00023242"/>
    </source>
</evidence>
<dbReference type="GO" id="GO:0008270">
    <property type="term" value="F:zinc ion binding"/>
    <property type="evidence" value="ECO:0007669"/>
    <property type="project" value="InterPro"/>
</dbReference>
<protein>
    <recommendedName>
        <fullName evidence="7">Zn(2)-C6 fungal-type domain-containing protein</fullName>
    </recommendedName>
</protein>
<dbReference type="CDD" id="cd00067">
    <property type="entry name" value="GAL4"/>
    <property type="match status" value="1"/>
</dbReference>
<dbReference type="GO" id="GO:0000981">
    <property type="term" value="F:DNA-binding transcription factor activity, RNA polymerase II-specific"/>
    <property type="evidence" value="ECO:0007669"/>
    <property type="project" value="InterPro"/>
</dbReference>
<keyword evidence="9" id="KW-1185">Reference proteome</keyword>
<dbReference type="InterPro" id="IPR036864">
    <property type="entry name" value="Zn2-C6_fun-type_DNA-bd_sf"/>
</dbReference>
<evidence type="ECO:0000256" key="1">
    <source>
        <dbReference type="ARBA" id="ARBA00004123"/>
    </source>
</evidence>
<feature type="compositionally biased region" description="Polar residues" evidence="6">
    <location>
        <begin position="224"/>
        <end position="247"/>
    </location>
</feature>
<dbReference type="AlphaFoldDB" id="A0A1V6TGG7"/>
<sequence>MGMTNRSRSDNVRAPKLRTKTFTGCWTCRGRRVKCDDERPVCRRCLRSGWVCQGYGLRLGWSPSPGSRSYRRQIWSSTPQSTQDLSSAAVTALLADLDGCSAEGKSHQRGPFSVFSATSSGSDIDDDHDHCVGKDIDLNLTGVQSEPSLSRLPEKEDEADAQQTSQPLEDVLRIHDETSHEVSSWSTPISQLVAPSISLGNSRSRQSSPISFENPESLNEDQKTAISRINQHHSSPSKQRRATSQDGYSPPTDLSFMSTINPIQLPRPETELVHHWVVFLSGNMLLIDTPDNPCRTIFMPMALKGLDAGANESTIHLSIFHAICASSAFSLFHLRRNPRYQSLAMHHDQLSLRHLRYNLQKTRRLDEATLAAVLSCITAEAMSGRRSRWRTHVAGGLGLLESEVKEGWIPGPIASRLLQSYLSLSSLCNLPMSTQLIELLNGPAELRHYLERSHGITTPLVQFLAQITTMVASKATISTRELDEIELQLYLNFPCLSTPDAPGSTIIQHALNSFYYATIIFFRRTLRHARLSDIQELVEKAVHELEAVDALKNDNGGCAYNWASFVVAAECQRPDLQCRMLASFDKKAKHGIENTNILFEIVKTLWDRRAHAGIDVDIQWQEIAKEADFDIMLV</sequence>
<dbReference type="PROSITE" id="PS50048">
    <property type="entry name" value="ZN2_CY6_FUNGAL_2"/>
    <property type="match status" value="1"/>
</dbReference>
<evidence type="ECO:0000313" key="9">
    <source>
        <dbReference type="Proteomes" id="UP000191285"/>
    </source>
</evidence>
<dbReference type="GO" id="GO:0045944">
    <property type="term" value="P:positive regulation of transcription by RNA polymerase II"/>
    <property type="evidence" value="ECO:0007669"/>
    <property type="project" value="TreeGrafter"/>
</dbReference>
<feature type="domain" description="Zn(2)-C6 fungal-type" evidence="7">
    <location>
        <begin position="24"/>
        <end position="52"/>
    </location>
</feature>
<evidence type="ECO:0000256" key="2">
    <source>
        <dbReference type="ARBA" id="ARBA00023015"/>
    </source>
</evidence>
<dbReference type="SMART" id="SM00066">
    <property type="entry name" value="GAL4"/>
    <property type="match status" value="1"/>
</dbReference>
<dbReference type="Pfam" id="PF11951">
    <property type="entry name" value="Fungal_trans_2"/>
    <property type="match status" value="1"/>
</dbReference>
<keyword evidence="3" id="KW-0238">DNA-binding</keyword>
<dbReference type="Proteomes" id="UP000191285">
    <property type="component" value="Unassembled WGS sequence"/>
</dbReference>
<dbReference type="EMBL" id="MLKD01000006">
    <property type="protein sequence ID" value="OQE25266.1"/>
    <property type="molecule type" value="Genomic_DNA"/>
</dbReference>
<dbReference type="Pfam" id="PF00172">
    <property type="entry name" value="Zn_clus"/>
    <property type="match status" value="1"/>
</dbReference>